<dbReference type="EMBL" id="JACJKY010000025">
    <property type="protein sequence ID" value="MBM6921744.1"/>
    <property type="molecule type" value="Genomic_DNA"/>
</dbReference>
<dbReference type="Gene3D" id="3.20.20.140">
    <property type="entry name" value="Metal-dependent hydrolases"/>
    <property type="match status" value="1"/>
</dbReference>
<dbReference type="PANTHER" id="PTHR42924">
    <property type="entry name" value="EXONUCLEASE"/>
    <property type="match status" value="1"/>
</dbReference>
<dbReference type="AlphaFoldDB" id="A0A939BE40"/>
<comment type="caution">
    <text evidence="2">The sequence shown here is derived from an EMBL/GenBank/DDBJ whole genome shotgun (WGS) entry which is preliminary data.</text>
</comment>
<evidence type="ECO:0000313" key="2">
    <source>
        <dbReference type="EMBL" id="MBM6921744.1"/>
    </source>
</evidence>
<dbReference type="RefSeq" id="WP_204447957.1">
    <property type="nucleotide sequence ID" value="NZ_JACJKY010000025.1"/>
</dbReference>
<dbReference type="SMART" id="SM00481">
    <property type="entry name" value="POLIIIAc"/>
    <property type="match status" value="1"/>
</dbReference>
<dbReference type="GO" id="GO:0035312">
    <property type="term" value="F:5'-3' DNA exonuclease activity"/>
    <property type="evidence" value="ECO:0007669"/>
    <property type="project" value="TreeGrafter"/>
</dbReference>
<evidence type="ECO:0000259" key="1">
    <source>
        <dbReference type="SMART" id="SM00481"/>
    </source>
</evidence>
<organism evidence="2 3">
    <name type="scientific">Merdimmobilis hominis</name>
    <dbReference type="NCBI Taxonomy" id="2897707"/>
    <lineage>
        <taxon>Bacteria</taxon>
        <taxon>Bacillati</taxon>
        <taxon>Bacillota</taxon>
        <taxon>Clostridia</taxon>
        <taxon>Eubacteriales</taxon>
        <taxon>Oscillospiraceae</taxon>
        <taxon>Merdimmobilis</taxon>
    </lineage>
</organism>
<name>A0A939BE40_9FIRM</name>
<reference evidence="2" key="2">
    <citation type="journal article" date="2021" name="Sci. Rep.">
        <title>The distribution of antibiotic resistance genes in chicken gut microbiota commensals.</title>
        <authorList>
            <person name="Juricova H."/>
            <person name="Matiasovicova J."/>
            <person name="Kubasova T."/>
            <person name="Cejkova D."/>
            <person name="Rychlik I."/>
        </authorList>
    </citation>
    <scope>NUCLEOTIDE SEQUENCE</scope>
    <source>
        <strain evidence="2">An559</strain>
    </source>
</reference>
<keyword evidence="3" id="KW-1185">Reference proteome</keyword>
<dbReference type="PANTHER" id="PTHR42924:SF3">
    <property type="entry name" value="POLYMERASE_HISTIDINOL PHOSPHATASE N-TERMINAL DOMAIN-CONTAINING PROTEIN"/>
    <property type="match status" value="1"/>
</dbReference>
<dbReference type="GO" id="GO:0004534">
    <property type="term" value="F:5'-3' RNA exonuclease activity"/>
    <property type="evidence" value="ECO:0007669"/>
    <property type="project" value="TreeGrafter"/>
</dbReference>
<dbReference type="InterPro" id="IPR016195">
    <property type="entry name" value="Pol/histidinol_Pase-like"/>
</dbReference>
<protein>
    <submittedName>
        <fullName evidence="2">PHP domain-containing protein</fullName>
    </submittedName>
</protein>
<evidence type="ECO:0000313" key="3">
    <source>
        <dbReference type="Proteomes" id="UP000774750"/>
    </source>
</evidence>
<dbReference type="SUPFAM" id="SSF89550">
    <property type="entry name" value="PHP domain-like"/>
    <property type="match status" value="1"/>
</dbReference>
<sequence>MLKIKREDYYFDVFPRVVVSARETVITIRPLDLHTAFDETKTYTVRVIPMTSDVYTKTKPAVFSASCKLLNGALTFSHAFCGEQEHSVRIFCEGSDVPVLKTVVYSVPEDLYELTPLLGDFHVHTCFSDGVESPEFVAAMYRQAGYDFIPITDHGRMDSSLRAIKRFAHIPMDFKLYPGEEVHPPMDHVHIVHFGGNTSVNEQCLTGITKNPWEDPGKPEWVAAREAEAKAFTDLPEGVDPYVHACCLHVIDEIHKAGGMAIFCHPFWLADVHNVTDSFTRLYLENGYADAFELIGGQTNHENMLQVALYQELRAQGAQIPVVGNSDSHGTVDRVYFDQMKTIVFARANEKDAIIDAVKAQKSVAMEEYDGQEPRYYGSFRLVRYAQFLYETYFPLKAELCFEEGRLMRRIAVGDKEAEESLARLYGQTTAFARHFFGKE</sequence>
<dbReference type="Proteomes" id="UP000774750">
    <property type="component" value="Unassembled WGS sequence"/>
</dbReference>
<reference evidence="2" key="1">
    <citation type="submission" date="2020-08" db="EMBL/GenBank/DDBJ databases">
        <authorList>
            <person name="Cejkova D."/>
            <person name="Kubasova T."/>
            <person name="Jahodarova E."/>
            <person name="Rychlik I."/>
        </authorList>
    </citation>
    <scope>NUCLEOTIDE SEQUENCE</scope>
    <source>
        <strain evidence="2">An559</strain>
    </source>
</reference>
<dbReference type="InterPro" id="IPR003141">
    <property type="entry name" value="Pol/His_phosphatase_N"/>
</dbReference>
<proteinExistence type="predicted"/>
<feature type="domain" description="Polymerase/histidinol phosphatase N-terminal" evidence="1">
    <location>
        <begin position="119"/>
        <end position="185"/>
    </location>
</feature>
<gene>
    <name evidence="2" type="ORF">H6A12_11345</name>
</gene>
<dbReference type="InterPro" id="IPR052018">
    <property type="entry name" value="PHP_domain"/>
</dbReference>
<accession>A0A939BE40</accession>